<dbReference type="InParanoid" id="A0A168LLK8"/>
<proteinExistence type="predicted"/>
<sequence>MGKRQRFDNDGNGVEESTDPINSTLNDMHPRNMYKDNPPNFNDLARLYPSFRPFVHGSDDDRPFIDFKNAEAVRELTYCLLKRDFNLTVTFPLDRLCPPIPNRLNYILWIEDLLTETQGQDAKDKQIVGIDIGVGASCIYPLLGCRTNPQWHFIGSELDEESLEVAKANVEQNGLEDRITLFLNKDPLRIFMLDPSIKTYDFCMCNPPFYASEEEVQEGLENKELEPMAACTGTASEMITKDGEYGFIQRMILESLRYKQRIQWYTSMIGLKRTIRPVTQLLKQQGITNYVVTEFCQGRTKRWGIAWSFSSTRVVKSNSLEFYRPKSHFTTELPIPVSQAKIHLHTILADLDISLPDNSSDDDVIQLSPTQNTWSRAARRLRKRQKQDETGTDQQPLPHDLVLTLECALVSSSSTSCTLQTSWLHGDDRSVFESFWNHVKKRMEQEAGIFTGSAFQK</sequence>
<evidence type="ECO:0000256" key="2">
    <source>
        <dbReference type="ARBA" id="ARBA00022679"/>
    </source>
</evidence>
<dbReference type="PANTHER" id="PTHR13393:SF0">
    <property type="entry name" value="RNA N6-ADENOSINE-METHYLTRANSFERASE METTL16"/>
    <property type="match status" value="1"/>
</dbReference>
<organism evidence="4">
    <name type="scientific">Absidia glauca</name>
    <name type="common">Pin mould</name>
    <dbReference type="NCBI Taxonomy" id="4829"/>
    <lineage>
        <taxon>Eukaryota</taxon>
        <taxon>Fungi</taxon>
        <taxon>Fungi incertae sedis</taxon>
        <taxon>Mucoromycota</taxon>
        <taxon>Mucoromycotina</taxon>
        <taxon>Mucoromycetes</taxon>
        <taxon>Mucorales</taxon>
        <taxon>Cunninghamellaceae</taxon>
        <taxon>Absidia</taxon>
    </lineage>
</organism>
<keyword evidence="5" id="KW-1185">Reference proteome</keyword>
<dbReference type="PANTHER" id="PTHR13393">
    <property type="entry name" value="SAM-DEPENDENT METHYLTRANSFERASE"/>
    <property type="match status" value="1"/>
</dbReference>
<dbReference type="CDD" id="cd02440">
    <property type="entry name" value="AdoMet_MTases"/>
    <property type="match status" value="1"/>
</dbReference>
<name>A0A168LLK8_ABSGL</name>
<reference evidence="4" key="1">
    <citation type="submission" date="2016-04" db="EMBL/GenBank/DDBJ databases">
        <authorList>
            <person name="Evans L.H."/>
            <person name="Alamgir A."/>
            <person name="Owens N."/>
            <person name="Weber N.D."/>
            <person name="Virtaneva K."/>
            <person name="Barbian K."/>
            <person name="Babar A."/>
            <person name="Rosenke K."/>
        </authorList>
    </citation>
    <scope>NUCLEOTIDE SEQUENCE [LARGE SCALE GENOMIC DNA]</scope>
    <source>
        <strain evidence="4">CBS 101.48</strain>
    </source>
</reference>
<evidence type="ECO:0000256" key="1">
    <source>
        <dbReference type="ARBA" id="ARBA00022603"/>
    </source>
</evidence>
<keyword evidence="2" id="KW-0808">Transferase</keyword>
<evidence type="ECO:0000256" key="3">
    <source>
        <dbReference type="SAM" id="MobiDB-lite"/>
    </source>
</evidence>
<dbReference type="Pfam" id="PF05971">
    <property type="entry name" value="Methyltransf_10"/>
    <property type="match status" value="1"/>
</dbReference>
<dbReference type="FunCoup" id="A0A168LLK8">
    <property type="interactions" value="295"/>
</dbReference>
<dbReference type="GO" id="GO:0005634">
    <property type="term" value="C:nucleus"/>
    <property type="evidence" value="ECO:0007669"/>
    <property type="project" value="TreeGrafter"/>
</dbReference>
<dbReference type="EMBL" id="LT551507">
    <property type="protein sequence ID" value="SAL97047.1"/>
    <property type="molecule type" value="Genomic_DNA"/>
</dbReference>
<evidence type="ECO:0000313" key="5">
    <source>
        <dbReference type="Proteomes" id="UP000078561"/>
    </source>
</evidence>
<dbReference type="OrthoDB" id="514248at2759"/>
<dbReference type="Gene3D" id="3.40.50.150">
    <property type="entry name" value="Vaccinia Virus protein VP39"/>
    <property type="match status" value="1"/>
</dbReference>
<dbReference type="Proteomes" id="UP000078561">
    <property type="component" value="Unassembled WGS sequence"/>
</dbReference>
<dbReference type="AlphaFoldDB" id="A0A168LLK8"/>
<gene>
    <name evidence="4" type="primary">ABSGL_02505.1 scaffold 3452</name>
</gene>
<dbReference type="STRING" id="4829.A0A168LLK8"/>
<dbReference type="GO" id="GO:0070475">
    <property type="term" value="P:rRNA base methylation"/>
    <property type="evidence" value="ECO:0007669"/>
    <property type="project" value="TreeGrafter"/>
</dbReference>
<feature type="region of interest" description="Disordered" evidence="3">
    <location>
        <begin position="1"/>
        <end position="31"/>
    </location>
</feature>
<dbReference type="InterPro" id="IPR029063">
    <property type="entry name" value="SAM-dependent_MTases_sf"/>
</dbReference>
<dbReference type="OMA" id="HQGRYDF"/>
<evidence type="ECO:0000313" key="4">
    <source>
        <dbReference type="EMBL" id="SAL97047.1"/>
    </source>
</evidence>
<evidence type="ECO:0008006" key="6">
    <source>
        <dbReference type="Google" id="ProtNLM"/>
    </source>
</evidence>
<dbReference type="GO" id="GO:0008168">
    <property type="term" value="F:methyltransferase activity"/>
    <property type="evidence" value="ECO:0007669"/>
    <property type="project" value="UniProtKB-KW"/>
</dbReference>
<protein>
    <recommendedName>
        <fullName evidence="6">U6 small nuclear RNA (adenine-(43)-N(6))-methyltransferase</fullName>
    </recommendedName>
</protein>
<dbReference type="SUPFAM" id="SSF53335">
    <property type="entry name" value="S-adenosyl-L-methionine-dependent methyltransferases"/>
    <property type="match status" value="1"/>
</dbReference>
<dbReference type="InterPro" id="IPR010286">
    <property type="entry name" value="METTL16/RlmF"/>
</dbReference>
<accession>A0A168LLK8</accession>
<keyword evidence="1" id="KW-0489">Methyltransferase</keyword>